<keyword evidence="2 6" id="KW-0238">DNA-binding</keyword>
<dbReference type="STRING" id="1176587.A8C56_05230"/>
<dbReference type="InterPro" id="IPR058245">
    <property type="entry name" value="NreC/VraR/RcsB-like_REC"/>
</dbReference>
<protein>
    <submittedName>
        <fullName evidence="6">DNA-binding response regulator</fullName>
    </submittedName>
</protein>
<dbReference type="InterPro" id="IPR000792">
    <property type="entry name" value="Tscrpt_reg_LuxR_C"/>
</dbReference>
<dbReference type="Pfam" id="PF00196">
    <property type="entry name" value="GerE"/>
    <property type="match status" value="1"/>
</dbReference>
<dbReference type="Pfam" id="PF00072">
    <property type="entry name" value="Response_reg"/>
    <property type="match status" value="1"/>
</dbReference>
<evidence type="ECO:0000256" key="3">
    <source>
        <dbReference type="PROSITE-ProRule" id="PRU00169"/>
    </source>
</evidence>
<dbReference type="OrthoDB" id="9797341at2"/>
<dbReference type="SUPFAM" id="SSF52172">
    <property type="entry name" value="CheY-like"/>
    <property type="match status" value="1"/>
</dbReference>
<evidence type="ECO:0000259" key="5">
    <source>
        <dbReference type="PROSITE" id="PS50110"/>
    </source>
</evidence>
<keyword evidence="7" id="KW-1185">Reference proteome</keyword>
<dbReference type="SMART" id="SM00448">
    <property type="entry name" value="REC"/>
    <property type="match status" value="1"/>
</dbReference>
<gene>
    <name evidence="6" type="ORF">A8C56_05230</name>
</gene>
<dbReference type="Proteomes" id="UP000077667">
    <property type="component" value="Chromosome"/>
</dbReference>
<dbReference type="GO" id="GO:0003677">
    <property type="term" value="F:DNA binding"/>
    <property type="evidence" value="ECO:0007669"/>
    <property type="project" value="UniProtKB-KW"/>
</dbReference>
<dbReference type="KEGG" id="nia:A8C56_05230"/>
<evidence type="ECO:0000313" key="6">
    <source>
        <dbReference type="EMBL" id="ANH80471.1"/>
    </source>
</evidence>
<dbReference type="RefSeq" id="WP_067752986.1">
    <property type="nucleotide sequence ID" value="NZ_CP015772.1"/>
</dbReference>
<proteinExistence type="predicted"/>
<feature type="domain" description="Response regulatory" evidence="5">
    <location>
        <begin position="7"/>
        <end position="123"/>
    </location>
</feature>
<dbReference type="InterPro" id="IPR039420">
    <property type="entry name" value="WalR-like"/>
</dbReference>
<name>A0A1A9I189_9BACT</name>
<dbReference type="CDD" id="cd17535">
    <property type="entry name" value="REC_NarL-like"/>
    <property type="match status" value="1"/>
</dbReference>
<dbReference type="PROSITE" id="PS50043">
    <property type="entry name" value="HTH_LUXR_2"/>
    <property type="match status" value="1"/>
</dbReference>
<accession>A0A1A9I189</accession>
<keyword evidence="1 3" id="KW-0597">Phosphoprotein</keyword>
<evidence type="ECO:0000313" key="7">
    <source>
        <dbReference type="Proteomes" id="UP000077667"/>
    </source>
</evidence>
<dbReference type="GO" id="GO:0000160">
    <property type="term" value="P:phosphorelay signal transduction system"/>
    <property type="evidence" value="ECO:0007669"/>
    <property type="project" value="InterPro"/>
</dbReference>
<evidence type="ECO:0000259" key="4">
    <source>
        <dbReference type="PROSITE" id="PS50043"/>
    </source>
</evidence>
<sequence length="215" mass="23789">MDASTIKVAVFDDNAYRRESLNMLINASPRMICTGTFFDCSNVITDVRKADPDIVLMDIDMPNVNGIEGVKIIKVNFPHVQLLMQTVFEDDDKIFASICAGASGYILKKSPPAQLLQAIEDVYNGDAAMTASIAKKVLNAFQKNIFFESAPETDLTVREKEILNLLVKGYTRKMVASACNLSIHTVNTHIKNVYEKLQVNSVSEAVVKALNQKLL</sequence>
<feature type="domain" description="HTH luxR-type" evidence="4">
    <location>
        <begin position="148"/>
        <end position="213"/>
    </location>
</feature>
<evidence type="ECO:0000256" key="1">
    <source>
        <dbReference type="ARBA" id="ARBA00022553"/>
    </source>
</evidence>
<dbReference type="CDD" id="cd06170">
    <property type="entry name" value="LuxR_C_like"/>
    <property type="match status" value="1"/>
</dbReference>
<dbReference type="PRINTS" id="PR00038">
    <property type="entry name" value="HTHLUXR"/>
</dbReference>
<dbReference type="SMART" id="SM00421">
    <property type="entry name" value="HTH_LUXR"/>
    <property type="match status" value="1"/>
</dbReference>
<dbReference type="GO" id="GO:0006355">
    <property type="term" value="P:regulation of DNA-templated transcription"/>
    <property type="evidence" value="ECO:0007669"/>
    <property type="project" value="InterPro"/>
</dbReference>
<dbReference type="EMBL" id="CP015772">
    <property type="protein sequence ID" value="ANH80471.1"/>
    <property type="molecule type" value="Genomic_DNA"/>
</dbReference>
<feature type="modified residue" description="4-aspartylphosphate" evidence="3">
    <location>
        <position position="58"/>
    </location>
</feature>
<dbReference type="SUPFAM" id="SSF46894">
    <property type="entry name" value="C-terminal effector domain of the bipartite response regulators"/>
    <property type="match status" value="1"/>
</dbReference>
<organism evidence="6 7">
    <name type="scientific">Niabella ginsenosidivorans</name>
    <dbReference type="NCBI Taxonomy" id="1176587"/>
    <lineage>
        <taxon>Bacteria</taxon>
        <taxon>Pseudomonadati</taxon>
        <taxon>Bacteroidota</taxon>
        <taxon>Chitinophagia</taxon>
        <taxon>Chitinophagales</taxon>
        <taxon>Chitinophagaceae</taxon>
        <taxon>Niabella</taxon>
    </lineage>
</organism>
<dbReference type="AlphaFoldDB" id="A0A1A9I189"/>
<dbReference type="PROSITE" id="PS50110">
    <property type="entry name" value="RESPONSE_REGULATORY"/>
    <property type="match status" value="1"/>
</dbReference>
<dbReference type="InterPro" id="IPR016032">
    <property type="entry name" value="Sig_transdc_resp-reg_C-effctor"/>
</dbReference>
<evidence type="ECO:0000256" key="2">
    <source>
        <dbReference type="ARBA" id="ARBA00023125"/>
    </source>
</evidence>
<dbReference type="Gene3D" id="3.40.50.2300">
    <property type="match status" value="1"/>
</dbReference>
<dbReference type="InterPro" id="IPR011006">
    <property type="entry name" value="CheY-like_superfamily"/>
</dbReference>
<dbReference type="PANTHER" id="PTHR43214:SF37">
    <property type="entry name" value="TRANSCRIPTIONAL REGULATORY PROTEIN YDFI"/>
    <property type="match status" value="1"/>
</dbReference>
<dbReference type="PANTHER" id="PTHR43214">
    <property type="entry name" value="TWO-COMPONENT RESPONSE REGULATOR"/>
    <property type="match status" value="1"/>
</dbReference>
<reference evidence="6 7" key="1">
    <citation type="submission" date="2016-05" db="EMBL/GenBank/DDBJ databases">
        <title>Niabella ginsenosidivorans BS26 whole genome sequencing.</title>
        <authorList>
            <person name="Im W.T."/>
            <person name="Siddiqi M.Z."/>
        </authorList>
    </citation>
    <scope>NUCLEOTIDE SEQUENCE [LARGE SCALE GENOMIC DNA]</scope>
    <source>
        <strain evidence="6 7">BS26</strain>
    </source>
</reference>
<dbReference type="InterPro" id="IPR001789">
    <property type="entry name" value="Sig_transdc_resp-reg_receiver"/>
</dbReference>